<feature type="domain" description="Palmitoyltransferase DHHC" evidence="9">
    <location>
        <begin position="87"/>
        <end position="198"/>
    </location>
</feature>
<reference evidence="10" key="1">
    <citation type="submission" date="2015-07" db="EMBL/GenBank/DDBJ databases">
        <title>Adaptation to a free-living lifestyle via gene acquisitions in the diplomonad Trepomonas sp. PC1.</title>
        <authorList>
            <person name="Xu F."/>
            <person name="Jerlstrom-Hultqvist J."/>
            <person name="Kolisko M."/>
            <person name="Simpson A.G.B."/>
            <person name="Roger A.J."/>
            <person name="Svard S.G."/>
            <person name="Andersson J.O."/>
        </authorList>
    </citation>
    <scope>NUCLEOTIDE SEQUENCE</scope>
    <source>
        <strain evidence="10">PC1</strain>
    </source>
</reference>
<keyword evidence="4 8" id="KW-1133">Transmembrane helix</keyword>
<comment type="similarity">
    <text evidence="7">Belongs to the DHHC palmitoyltransferase family. PFA5 subfamily.</text>
</comment>
<evidence type="ECO:0000256" key="5">
    <source>
        <dbReference type="ARBA" id="ARBA00023136"/>
    </source>
</evidence>
<feature type="transmembrane region" description="Helical" evidence="8">
    <location>
        <begin position="172"/>
        <end position="196"/>
    </location>
</feature>
<feature type="non-terminal residue" evidence="10">
    <location>
        <position position="234"/>
    </location>
</feature>
<evidence type="ECO:0000256" key="1">
    <source>
        <dbReference type="ARBA" id="ARBA00004141"/>
    </source>
</evidence>
<proteinExistence type="inferred from homology"/>
<dbReference type="InterPro" id="IPR039859">
    <property type="entry name" value="PFA4/ZDH16/20/ERF2-like"/>
</dbReference>
<dbReference type="InterPro" id="IPR001594">
    <property type="entry name" value="Palmitoyltrfase_DHHC"/>
</dbReference>
<dbReference type="PANTHER" id="PTHR22883:SF23">
    <property type="entry name" value="PALMITOYLTRANSFERASE ZDHHC6"/>
    <property type="match status" value="1"/>
</dbReference>
<feature type="transmembrane region" description="Helical" evidence="8">
    <location>
        <begin position="138"/>
        <end position="166"/>
    </location>
</feature>
<name>A0A146K6W9_9EUKA</name>
<dbReference type="PANTHER" id="PTHR22883">
    <property type="entry name" value="ZINC FINGER DHHC DOMAIN CONTAINING PROTEIN"/>
    <property type="match status" value="1"/>
</dbReference>
<dbReference type="PROSITE" id="PS50216">
    <property type="entry name" value="DHHC"/>
    <property type="match status" value="1"/>
</dbReference>
<evidence type="ECO:0000256" key="4">
    <source>
        <dbReference type="ARBA" id="ARBA00022989"/>
    </source>
</evidence>
<organism evidence="10">
    <name type="scientific">Trepomonas sp. PC1</name>
    <dbReference type="NCBI Taxonomy" id="1076344"/>
    <lineage>
        <taxon>Eukaryota</taxon>
        <taxon>Metamonada</taxon>
        <taxon>Diplomonadida</taxon>
        <taxon>Hexamitidae</taxon>
        <taxon>Hexamitinae</taxon>
        <taxon>Trepomonas</taxon>
    </lineage>
</organism>
<gene>
    <name evidence="10" type="ORF">TPC1_15430</name>
</gene>
<comment type="domain">
    <text evidence="8">The DHHC domain is required for palmitoyltransferase activity.</text>
</comment>
<evidence type="ECO:0000259" key="9">
    <source>
        <dbReference type="Pfam" id="PF01529"/>
    </source>
</evidence>
<dbReference type="GO" id="GO:0016020">
    <property type="term" value="C:membrane"/>
    <property type="evidence" value="ECO:0007669"/>
    <property type="project" value="UniProtKB-SubCell"/>
</dbReference>
<dbReference type="GO" id="GO:0005794">
    <property type="term" value="C:Golgi apparatus"/>
    <property type="evidence" value="ECO:0007669"/>
    <property type="project" value="TreeGrafter"/>
</dbReference>
<dbReference type="GO" id="GO:0006612">
    <property type="term" value="P:protein targeting to membrane"/>
    <property type="evidence" value="ECO:0007669"/>
    <property type="project" value="TreeGrafter"/>
</dbReference>
<keyword evidence="3 8" id="KW-0812">Transmembrane</keyword>
<comment type="subcellular location">
    <subcellularLocation>
        <location evidence="1">Membrane</location>
        <topology evidence="1">Multi-pass membrane protein</topology>
    </subcellularLocation>
</comment>
<evidence type="ECO:0000256" key="7">
    <source>
        <dbReference type="ARBA" id="ARBA00038298"/>
    </source>
</evidence>
<evidence type="ECO:0000313" key="10">
    <source>
        <dbReference type="EMBL" id="JAP92580.1"/>
    </source>
</evidence>
<keyword evidence="6 8" id="KW-0012">Acyltransferase</keyword>
<dbReference type="AlphaFoldDB" id="A0A146K6W9"/>
<evidence type="ECO:0000256" key="2">
    <source>
        <dbReference type="ARBA" id="ARBA00022679"/>
    </source>
</evidence>
<sequence>MDPGYVELKFKEPKISAEKQEITNNYHDEQPIIQIQPPVKSIQNDSLIVAENPQPKLHHFKRKSRLEQCLGEPDNFNIIEPPPRVQKDTTFCTYCQQEKPPGAHHCKRCQRCINRYDHHCPYVYNCVGQRNYPYFFKFCFYSSFSALISLFAQLAGILCNTSQVYFPGEDKLLGLVFAPFLLFALLGFMLPFSIFVGNCGRLRKGATIIDIKKGVQNEKKCGQNFAEGLGEKWA</sequence>
<keyword evidence="5 8" id="KW-0472">Membrane</keyword>
<dbReference type="GO" id="GO:0005783">
    <property type="term" value="C:endoplasmic reticulum"/>
    <property type="evidence" value="ECO:0007669"/>
    <property type="project" value="TreeGrafter"/>
</dbReference>
<protein>
    <recommendedName>
        <fullName evidence="8">Palmitoyltransferase</fullName>
        <ecNumber evidence="8">2.3.1.225</ecNumber>
    </recommendedName>
</protein>
<evidence type="ECO:0000256" key="8">
    <source>
        <dbReference type="RuleBase" id="RU079119"/>
    </source>
</evidence>
<keyword evidence="2 8" id="KW-0808">Transferase</keyword>
<dbReference type="Pfam" id="PF01529">
    <property type="entry name" value="DHHC"/>
    <property type="match status" value="1"/>
</dbReference>
<comment type="catalytic activity">
    <reaction evidence="8">
        <text>L-cysteinyl-[protein] + hexadecanoyl-CoA = S-hexadecanoyl-L-cysteinyl-[protein] + CoA</text>
        <dbReference type="Rhea" id="RHEA:36683"/>
        <dbReference type="Rhea" id="RHEA-COMP:10131"/>
        <dbReference type="Rhea" id="RHEA-COMP:11032"/>
        <dbReference type="ChEBI" id="CHEBI:29950"/>
        <dbReference type="ChEBI" id="CHEBI:57287"/>
        <dbReference type="ChEBI" id="CHEBI:57379"/>
        <dbReference type="ChEBI" id="CHEBI:74151"/>
        <dbReference type="EC" id="2.3.1.225"/>
    </reaction>
</comment>
<dbReference type="EC" id="2.3.1.225" evidence="8"/>
<dbReference type="EMBL" id="GDID01004026">
    <property type="protein sequence ID" value="JAP92580.1"/>
    <property type="molecule type" value="Transcribed_RNA"/>
</dbReference>
<evidence type="ECO:0000256" key="3">
    <source>
        <dbReference type="ARBA" id="ARBA00022692"/>
    </source>
</evidence>
<accession>A0A146K6W9</accession>
<evidence type="ECO:0000256" key="6">
    <source>
        <dbReference type="ARBA" id="ARBA00023315"/>
    </source>
</evidence>
<dbReference type="GO" id="GO:0019706">
    <property type="term" value="F:protein-cysteine S-palmitoyltransferase activity"/>
    <property type="evidence" value="ECO:0007669"/>
    <property type="project" value="UniProtKB-EC"/>
</dbReference>